<evidence type="ECO:0000256" key="10">
    <source>
        <dbReference type="SAM" id="MobiDB-lite"/>
    </source>
</evidence>
<dbReference type="Pfam" id="PF00528">
    <property type="entry name" value="BPD_transp_1"/>
    <property type="match status" value="1"/>
</dbReference>
<keyword evidence="5" id="KW-0571">Peptide transport</keyword>
<evidence type="ECO:0000256" key="9">
    <source>
        <dbReference type="RuleBase" id="RU363032"/>
    </source>
</evidence>
<dbReference type="PROSITE" id="PS50928">
    <property type="entry name" value="ABC_TM1"/>
    <property type="match status" value="1"/>
</dbReference>
<feature type="compositionally biased region" description="Low complexity" evidence="10">
    <location>
        <begin position="7"/>
        <end position="21"/>
    </location>
</feature>
<keyword evidence="13" id="KW-1185">Reference proteome</keyword>
<dbReference type="GO" id="GO:0055085">
    <property type="term" value="P:transmembrane transport"/>
    <property type="evidence" value="ECO:0007669"/>
    <property type="project" value="InterPro"/>
</dbReference>
<dbReference type="RefSeq" id="WP_092679494.1">
    <property type="nucleotide sequence ID" value="NZ_FNMZ01000001.1"/>
</dbReference>
<evidence type="ECO:0000259" key="11">
    <source>
        <dbReference type="PROSITE" id="PS50928"/>
    </source>
</evidence>
<evidence type="ECO:0000256" key="5">
    <source>
        <dbReference type="ARBA" id="ARBA00022856"/>
    </source>
</evidence>
<evidence type="ECO:0000313" key="13">
    <source>
        <dbReference type="Proteomes" id="UP000199118"/>
    </source>
</evidence>
<dbReference type="GO" id="GO:0005886">
    <property type="term" value="C:plasma membrane"/>
    <property type="evidence" value="ECO:0007669"/>
    <property type="project" value="UniProtKB-SubCell"/>
</dbReference>
<protein>
    <submittedName>
        <fullName evidence="12">Peptide/nickel transport system permease protein</fullName>
    </submittedName>
</protein>
<accession>A0A1H2RSJ3</accession>
<dbReference type="SUPFAM" id="SSF161098">
    <property type="entry name" value="MetI-like"/>
    <property type="match status" value="1"/>
</dbReference>
<gene>
    <name evidence="12" type="ORF">SAMN05444336_101448</name>
</gene>
<feature type="compositionally biased region" description="Pro residues" evidence="10">
    <location>
        <begin position="22"/>
        <end position="31"/>
    </location>
</feature>
<evidence type="ECO:0000256" key="6">
    <source>
        <dbReference type="ARBA" id="ARBA00022927"/>
    </source>
</evidence>
<dbReference type="InterPro" id="IPR035906">
    <property type="entry name" value="MetI-like_sf"/>
</dbReference>
<evidence type="ECO:0000256" key="1">
    <source>
        <dbReference type="ARBA" id="ARBA00004651"/>
    </source>
</evidence>
<evidence type="ECO:0000256" key="3">
    <source>
        <dbReference type="ARBA" id="ARBA00022475"/>
    </source>
</evidence>
<keyword evidence="4 9" id="KW-0812">Transmembrane</keyword>
<evidence type="ECO:0000256" key="4">
    <source>
        <dbReference type="ARBA" id="ARBA00022692"/>
    </source>
</evidence>
<dbReference type="InterPro" id="IPR050366">
    <property type="entry name" value="BP-dependent_transpt_permease"/>
</dbReference>
<evidence type="ECO:0000256" key="7">
    <source>
        <dbReference type="ARBA" id="ARBA00022989"/>
    </source>
</evidence>
<feature type="region of interest" description="Disordered" evidence="10">
    <location>
        <begin position="1"/>
        <end position="31"/>
    </location>
</feature>
<dbReference type="PANTHER" id="PTHR43386">
    <property type="entry name" value="OLIGOPEPTIDE TRANSPORT SYSTEM PERMEASE PROTEIN APPC"/>
    <property type="match status" value="1"/>
</dbReference>
<dbReference type="STRING" id="356660.SAMN05444336_101448"/>
<dbReference type="Gene3D" id="1.10.3720.10">
    <property type="entry name" value="MetI-like"/>
    <property type="match status" value="1"/>
</dbReference>
<feature type="transmembrane region" description="Helical" evidence="9">
    <location>
        <begin position="44"/>
        <end position="67"/>
    </location>
</feature>
<dbReference type="GO" id="GO:0015833">
    <property type="term" value="P:peptide transport"/>
    <property type="evidence" value="ECO:0007669"/>
    <property type="project" value="UniProtKB-KW"/>
</dbReference>
<keyword evidence="8 9" id="KW-0472">Membrane</keyword>
<dbReference type="AlphaFoldDB" id="A0A1H2RSJ3"/>
<keyword evidence="3" id="KW-1003">Cell membrane</keyword>
<dbReference type="InterPro" id="IPR000515">
    <property type="entry name" value="MetI-like"/>
</dbReference>
<evidence type="ECO:0000313" key="12">
    <source>
        <dbReference type="EMBL" id="SDW22285.1"/>
    </source>
</evidence>
<keyword evidence="7 9" id="KW-1133">Transmembrane helix</keyword>
<proteinExistence type="inferred from homology"/>
<comment type="subcellular location">
    <subcellularLocation>
        <location evidence="1 9">Cell membrane</location>
        <topology evidence="1 9">Multi-pass membrane protein</topology>
    </subcellularLocation>
</comment>
<name>A0A1H2RSJ3_9RHOB</name>
<dbReference type="OrthoDB" id="9766870at2"/>
<dbReference type="InterPro" id="IPR025966">
    <property type="entry name" value="OppC_N"/>
</dbReference>
<dbReference type="GO" id="GO:0015031">
    <property type="term" value="P:protein transport"/>
    <property type="evidence" value="ECO:0007669"/>
    <property type="project" value="UniProtKB-KW"/>
</dbReference>
<sequence length="307" mass="32220">MTAIPDPHAVAPAPSVRAPADADPPPPPPRPFLTRLGDWASDDIPAAIALVVLSVIVACSIFAPWIAPHDPTLQNYDIILEAPSPDYLLGTDDLGRDVFSRLIHGASASVYAAFLSVGVAALLGIPVGLIAGYAGGYVDEAVSRIIDTFLSFPAIVLAIAVTGVLGIGLTNAMIAVGIVFAPQLARLARARALVLKQELYVDAARCFGASTGHILIRHVLPNAIQPVLVQMTLLMAVALLAEASLSFLGLGMQPPEPSWGSMIARAYLYIQLAPEQMWAPGIAILVTALSFNTLGESLREALDPTSR</sequence>
<organism evidence="12 13">
    <name type="scientific">Albimonas donghaensis</name>
    <dbReference type="NCBI Taxonomy" id="356660"/>
    <lineage>
        <taxon>Bacteria</taxon>
        <taxon>Pseudomonadati</taxon>
        <taxon>Pseudomonadota</taxon>
        <taxon>Alphaproteobacteria</taxon>
        <taxon>Rhodobacterales</taxon>
        <taxon>Paracoccaceae</taxon>
        <taxon>Albimonas</taxon>
    </lineage>
</organism>
<feature type="transmembrane region" description="Helical" evidence="9">
    <location>
        <begin position="110"/>
        <end position="134"/>
    </location>
</feature>
<evidence type="ECO:0000256" key="2">
    <source>
        <dbReference type="ARBA" id="ARBA00022448"/>
    </source>
</evidence>
<evidence type="ECO:0000256" key="8">
    <source>
        <dbReference type="ARBA" id="ARBA00023136"/>
    </source>
</evidence>
<feature type="domain" description="ABC transmembrane type-1" evidence="11">
    <location>
        <begin position="106"/>
        <end position="295"/>
    </location>
</feature>
<dbReference type="PANTHER" id="PTHR43386:SF1">
    <property type="entry name" value="D,D-DIPEPTIDE TRANSPORT SYSTEM PERMEASE PROTEIN DDPC-RELATED"/>
    <property type="match status" value="1"/>
</dbReference>
<comment type="similarity">
    <text evidence="9">Belongs to the binding-protein-dependent transport system permease family.</text>
</comment>
<dbReference type="Proteomes" id="UP000199118">
    <property type="component" value="Unassembled WGS sequence"/>
</dbReference>
<dbReference type="CDD" id="cd06261">
    <property type="entry name" value="TM_PBP2"/>
    <property type="match status" value="1"/>
</dbReference>
<dbReference type="EMBL" id="FNMZ01000001">
    <property type="protein sequence ID" value="SDW22285.1"/>
    <property type="molecule type" value="Genomic_DNA"/>
</dbReference>
<keyword evidence="6" id="KW-0653">Protein transport</keyword>
<reference evidence="12 13" key="1">
    <citation type="submission" date="2016-10" db="EMBL/GenBank/DDBJ databases">
        <authorList>
            <person name="de Groot N.N."/>
        </authorList>
    </citation>
    <scope>NUCLEOTIDE SEQUENCE [LARGE SCALE GENOMIC DNA]</scope>
    <source>
        <strain evidence="12 13">DSM 17890</strain>
    </source>
</reference>
<feature type="transmembrane region" description="Helical" evidence="9">
    <location>
        <begin position="154"/>
        <end position="181"/>
    </location>
</feature>
<keyword evidence="2 9" id="KW-0813">Transport</keyword>
<dbReference type="Pfam" id="PF12911">
    <property type="entry name" value="OppC_N"/>
    <property type="match status" value="1"/>
</dbReference>